<organism evidence="2 3">
    <name type="scientific">Liparis tanakae</name>
    <name type="common">Tanaka's snailfish</name>
    <dbReference type="NCBI Taxonomy" id="230148"/>
    <lineage>
        <taxon>Eukaryota</taxon>
        <taxon>Metazoa</taxon>
        <taxon>Chordata</taxon>
        <taxon>Craniata</taxon>
        <taxon>Vertebrata</taxon>
        <taxon>Euteleostomi</taxon>
        <taxon>Actinopterygii</taxon>
        <taxon>Neopterygii</taxon>
        <taxon>Teleostei</taxon>
        <taxon>Neoteleostei</taxon>
        <taxon>Acanthomorphata</taxon>
        <taxon>Eupercaria</taxon>
        <taxon>Perciformes</taxon>
        <taxon>Cottioidei</taxon>
        <taxon>Cottales</taxon>
        <taxon>Liparidae</taxon>
        <taxon>Liparis</taxon>
    </lineage>
</organism>
<accession>A0A4Z2ER53</accession>
<gene>
    <name evidence="2" type="ORF">EYF80_058443</name>
</gene>
<keyword evidence="1" id="KW-0812">Transmembrane</keyword>
<sequence length="114" mass="12468">MTPPPFEVAHDHQPNVLLFLVPCKATSSSANKQNAIWRQLAERPLCSLRMLHHVQPLRLKDSVSAAPREHLDLGLGLVLGLVLVLVLALGLVLVLVLALVLVLVPVLVGCRRLR</sequence>
<dbReference type="AlphaFoldDB" id="A0A4Z2ER53"/>
<keyword evidence="1" id="KW-1133">Transmembrane helix</keyword>
<proteinExistence type="predicted"/>
<comment type="caution">
    <text evidence="2">The sequence shown here is derived from an EMBL/GenBank/DDBJ whole genome shotgun (WGS) entry which is preliminary data.</text>
</comment>
<evidence type="ECO:0000313" key="3">
    <source>
        <dbReference type="Proteomes" id="UP000314294"/>
    </source>
</evidence>
<evidence type="ECO:0000256" key="1">
    <source>
        <dbReference type="SAM" id="Phobius"/>
    </source>
</evidence>
<evidence type="ECO:0000313" key="2">
    <source>
        <dbReference type="EMBL" id="TNN31407.1"/>
    </source>
</evidence>
<keyword evidence="3" id="KW-1185">Reference proteome</keyword>
<dbReference type="Proteomes" id="UP000314294">
    <property type="component" value="Unassembled WGS sequence"/>
</dbReference>
<dbReference type="EMBL" id="SRLO01003505">
    <property type="protein sequence ID" value="TNN31407.1"/>
    <property type="molecule type" value="Genomic_DNA"/>
</dbReference>
<reference evidence="2 3" key="1">
    <citation type="submission" date="2019-03" db="EMBL/GenBank/DDBJ databases">
        <title>First draft genome of Liparis tanakae, snailfish: a comprehensive survey of snailfish specific genes.</title>
        <authorList>
            <person name="Kim W."/>
            <person name="Song I."/>
            <person name="Jeong J.-H."/>
            <person name="Kim D."/>
            <person name="Kim S."/>
            <person name="Ryu S."/>
            <person name="Song J.Y."/>
            <person name="Lee S.K."/>
        </authorList>
    </citation>
    <scope>NUCLEOTIDE SEQUENCE [LARGE SCALE GENOMIC DNA]</scope>
    <source>
        <tissue evidence="2">Muscle</tissue>
    </source>
</reference>
<name>A0A4Z2ER53_9TELE</name>
<protein>
    <submittedName>
        <fullName evidence="2">Uncharacterized protein</fullName>
    </submittedName>
</protein>
<feature type="transmembrane region" description="Helical" evidence="1">
    <location>
        <begin position="77"/>
        <end position="108"/>
    </location>
</feature>
<keyword evidence="1" id="KW-0472">Membrane</keyword>